<gene>
    <name evidence="1" type="ORF">CYG68_18880</name>
</gene>
<accession>A0A8I0PZW5</accession>
<name>A0A8I0PZW5_MORMO</name>
<sequence>MPFGDGYMSNEHAIDLCERSQEDFKNLLLNLNKKSSYWCVFDKNFHILEMSDVLPECFFLPKKNEQCFLFKSDVIFLQDEVESVFKPYEINFHSFVIDDNEYCAMFLTLNNENYLDLILMDLSNFYYKDNLGNKLTIEYAIELLRDVNPFDKISQKDWLIAWLVIHDFTTERISIYLKQKPNSINIAIKRLLGVKKLELFDRDLFKKVARLLGWYNYVPASLIYKNTIKATVYKNILLNGTDTVKIFTYSHSNFNL</sequence>
<dbReference type="EMBL" id="PKLF01000026">
    <property type="protein sequence ID" value="MBE8614432.1"/>
    <property type="molecule type" value="Genomic_DNA"/>
</dbReference>
<evidence type="ECO:0000313" key="2">
    <source>
        <dbReference type="Proteomes" id="UP000650477"/>
    </source>
</evidence>
<organism evidence="1 2">
    <name type="scientific">Morganella morganii</name>
    <name type="common">Proteus morganii</name>
    <dbReference type="NCBI Taxonomy" id="582"/>
    <lineage>
        <taxon>Bacteria</taxon>
        <taxon>Pseudomonadati</taxon>
        <taxon>Pseudomonadota</taxon>
        <taxon>Gammaproteobacteria</taxon>
        <taxon>Enterobacterales</taxon>
        <taxon>Morganellaceae</taxon>
        <taxon>Morganella</taxon>
    </lineage>
</organism>
<evidence type="ECO:0000313" key="1">
    <source>
        <dbReference type="EMBL" id="MBE8614432.1"/>
    </source>
</evidence>
<reference evidence="1" key="1">
    <citation type="submission" date="2017-12" db="EMBL/GenBank/DDBJ databases">
        <title>Genome sequencing and analysis.</title>
        <authorList>
            <person name="Huang Y.-T."/>
        </authorList>
    </citation>
    <scope>NUCLEOTIDE SEQUENCE</scope>
    <source>
        <strain evidence="1">VGH116</strain>
    </source>
</reference>
<dbReference type="AlphaFoldDB" id="A0A8I0PZW5"/>
<proteinExistence type="predicted"/>
<protein>
    <submittedName>
        <fullName evidence="1">Uncharacterized protein</fullName>
    </submittedName>
</protein>
<dbReference type="Proteomes" id="UP000650477">
    <property type="component" value="Unassembled WGS sequence"/>
</dbReference>
<comment type="caution">
    <text evidence="1">The sequence shown here is derived from an EMBL/GenBank/DDBJ whole genome shotgun (WGS) entry which is preliminary data.</text>
</comment>